<keyword evidence="2" id="KW-0808">Transferase</keyword>
<sequence length="325" mass="35140">MWGESVPGYAAALASVDDAPVLIVDEMASLPIPALHRLLSAEVPLILLLGTLSGAEGTGAAIEEKVFKELGSDSAEACHHASLPSGVSKRDFIKLSLQEPVRYKLGDPVEQWLDSLLYLDVPAPPADPEAYGVVGRAKFLEIDPRSEDPLVPEVMGLLRGHYRTSPNDLTRLVMDSHIRTFALVSNEGKGPPAVVVVAIEETPERLGSSGAPVHQTHLLAHGVEKEFPHLALARQRGLRPWRVVAAPASRGRGFGQRALQLLEAHVRGLGTFDWLGVSFGLTAQLFRFWSRAKYRAVVMSHAPNDLTGEMSMKMLLPLSDAPPGQ</sequence>
<keyword evidence="4" id="KW-0547">Nucleotide-binding</keyword>
<comment type="caution">
    <text evidence="9">The sequence shown here is derived from an EMBL/GenBank/DDBJ whole genome shotgun (WGS) entry which is preliminary data.</text>
</comment>
<gene>
    <name evidence="9" type="ORF">EVOR1521_LOCUS11385</name>
</gene>
<dbReference type="InterPro" id="IPR000182">
    <property type="entry name" value="GNAT_dom"/>
</dbReference>
<evidence type="ECO:0000256" key="5">
    <source>
        <dbReference type="ARBA" id="ARBA00022840"/>
    </source>
</evidence>
<dbReference type="InterPro" id="IPR016181">
    <property type="entry name" value="Acyl_CoA_acyltransferase"/>
</dbReference>
<evidence type="ECO:0000259" key="7">
    <source>
        <dbReference type="Pfam" id="PF05127"/>
    </source>
</evidence>
<feature type="domain" description="N-acetyltransferase" evidence="8">
    <location>
        <begin position="159"/>
        <end position="268"/>
    </location>
</feature>
<dbReference type="GO" id="GO:0005524">
    <property type="term" value="F:ATP binding"/>
    <property type="evidence" value="ECO:0007669"/>
    <property type="project" value="UniProtKB-KW"/>
</dbReference>
<reference evidence="9" key="1">
    <citation type="submission" date="2023-08" db="EMBL/GenBank/DDBJ databases">
        <authorList>
            <person name="Chen Y."/>
            <person name="Shah S."/>
            <person name="Dougan E. K."/>
            <person name="Thang M."/>
            <person name="Chan C."/>
        </authorList>
    </citation>
    <scope>NUCLEOTIDE SEQUENCE</scope>
</reference>
<evidence type="ECO:0000256" key="2">
    <source>
        <dbReference type="ARBA" id="ARBA00022679"/>
    </source>
</evidence>
<evidence type="ECO:0000256" key="6">
    <source>
        <dbReference type="ARBA" id="ARBA00023315"/>
    </source>
</evidence>
<dbReference type="GO" id="GO:1904812">
    <property type="term" value="P:rRNA acetylation involved in maturation of SSU-rRNA"/>
    <property type="evidence" value="ECO:0007669"/>
    <property type="project" value="TreeGrafter"/>
</dbReference>
<keyword evidence="10" id="KW-1185">Reference proteome</keyword>
<evidence type="ECO:0000256" key="1">
    <source>
        <dbReference type="ARBA" id="ARBA00004604"/>
    </source>
</evidence>
<dbReference type="PANTHER" id="PTHR10925">
    <property type="entry name" value="N-ACETYLTRANSFERASE 10"/>
    <property type="match status" value="1"/>
</dbReference>
<dbReference type="Pfam" id="PF13718">
    <property type="entry name" value="GNAT_acetyltr_2"/>
    <property type="match status" value="2"/>
</dbReference>
<keyword evidence="5" id="KW-0067">ATP-binding</keyword>
<dbReference type="Gene3D" id="3.40.50.300">
    <property type="entry name" value="P-loop containing nucleotide triphosphate hydrolases"/>
    <property type="match status" value="1"/>
</dbReference>
<dbReference type="Gene3D" id="3.40.630.30">
    <property type="match status" value="1"/>
</dbReference>
<dbReference type="Proteomes" id="UP001178507">
    <property type="component" value="Unassembled WGS sequence"/>
</dbReference>
<proteinExistence type="predicted"/>
<protein>
    <recommendedName>
        <fullName evidence="11">N-acetyltransferase domain-containing protein</fullName>
    </recommendedName>
</protein>
<dbReference type="GO" id="GO:0008033">
    <property type="term" value="P:tRNA processing"/>
    <property type="evidence" value="ECO:0007669"/>
    <property type="project" value="UniProtKB-KW"/>
</dbReference>
<keyword evidence="3" id="KW-0819">tRNA processing</keyword>
<evidence type="ECO:0000313" key="10">
    <source>
        <dbReference type="Proteomes" id="UP001178507"/>
    </source>
</evidence>
<dbReference type="Pfam" id="PF05127">
    <property type="entry name" value="NAT10_TcmA_helicase"/>
    <property type="match status" value="1"/>
</dbReference>
<dbReference type="InterPro" id="IPR032672">
    <property type="entry name" value="TmcA/NAT10/Kre33"/>
</dbReference>
<keyword evidence="6" id="KW-0012">Acyltransferase</keyword>
<comment type="subcellular location">
    <subcellularLocation>
        <location evidence="1">Nucleus</location>
        <location evidence="1">Nucleolus</location>
    </subcellularLocation>
</comment>
<dbReference type="EMBL" id="CAUJNA010001120">
    <property type="protein sequence ID" value="CAJ1384523.1"/>
    <property type="molecule type" value="Genomic_DNA"/>
</dbReference>
<feature type="domain" description="TcmA/NAT10 helicase" evidence="7">
    <location>
        <begin position="13"/>
        <end position="120"/>
    </location>
</feature>
<evidence type="ECO:0000259" key="8">
    <source>
        <dbReference type="Pfam" id="PF13718"/>
    </source>
</evidence>
<dbReference type="GO" id="GO:0000049">
    <property type="term" value="F:tRNA binding"/>
    <property type="evidence" value="ECO:0007669"/>
    <property type="project" value="TreeGrafter"/>
</dbReference>
<dbReference type="AlphaFoldDB" id="A0AA36IB78"/>
<dbReference type="GO" id="GO:0005730">
    <property type="term" value="C:nucleolus"/>
    <property type="evidence" value="ECO:0007669"/>
    <property type="project" value="UniProtKB-SubCell"/>
</dbReference>
<evidence type="ECO:0000313" key="9">
    <source>
        <dbReference type="EMBL" id="CAJ1384523.1"/>
    </source>
</evidence>
<dbReference type="SUPFAM" id="SSF55729">
    <property type="entry name" value="Acyl-CoA N-acyltransferases (Nat)"/>
    <property type="match status" value="1"/>
</dbReference>
<organism evidence="9 10">
    <name type="scientific">Effrenium voratum</name>
    <dbReference type="NCBI Taxonomy" id="2562239"/>
    <lineage>
        <taxon>Eukaryota</taxon>
        <taxon>Sar</taxon>
        <taxon>Alveolata</taxon>
        <taxon>Dinophyceae</taxon>
        <taxon>Suessiales</taxon>
        <taxon>Symbiodiniaceae</taxon>
        <taxon>Effrenium</taxon>
    </lineage>
</organism>
<dbReference type="InterPro" id="IPR027417">
    <property type="entry name" value="P-loop_NTPase"/>
</dbReference>
<evidence type="ECO:0000256" key="3">
    <source>
        <dbReference type="ARBA" id="ARBA00022694"/>
    </source>
</evidence>
<feature type="domain" description="N-acetyltransferase" evidence="8">
    <location>
        <begin position="271"/>
        <end position="318"/>
    </location>
</feature>
<evidence type="ECO:0000256" key="4">
    <source>
        <dbReference type="ARBA" id="ARBA00022741"/>
    </source>
</evidence>
<dbReference type="GO" id="GO:1990883">
    <property type="term" value="F:18S rRNA cytidine N-acetyltransferase activity"/>
    <property type="evidence" value="ECO:0007669"/>
    <property type="project" value="TreeGrafter"/>
</dbReference>
<dbReference type="PANTHER" id="PTHR10925:SF5">
    <property type="entry name" value="RNA CYTIDINE ACETYLTRANSFERASE"/>
    <property type="match status" value="1"/>
</dbReference>
<evidence type="ECO:0008006" key="11">
    <source>
        <dbReference type="Google" id="ProtNLM"/>
    </source>
</evidence>
<accession>A0AA36IB78</accession>
<name>A0AA36IB78_9DINO</name>
<dbReference type="InterPro" id="IPR007807">
    <property type="entry name" value="TcmA/NAT10_helicase"/>
</dbReference>